<dbReference type="InterPro" id="IPR012341">
    <property type="entry name" value="6hp_glycosidase-like_sf"/>
</dbReference>
<evidence type="ECO:0000313" key="5">
    <source>
        <dbReference type="Proteomes" id="UP001516023"/>
    </source>
</evidence>
<keyword evidence="5" id="KW-1185">Reference proteome</keyword>
<feature type="domain" description="Mannosylglycerate hydrolase MGH1-like glycoside hydrolase" evidence="3">
    <location>
        <begin position="69"/>
        <end position="426"/>
    </location>
</feature>
<feature type="transmembrane region" description="Helical" evidence="2">
    <location>
        <begin position="566"/>
        <end position="587"/>
    </location>
</feature>
<evidence type="ECO:0000259" key="3">
    <source>
        <dbReference type="Pfam" id="PF22422"/>
    </source>
</evidence>
<evidence type="ECO:0000256" key="1">
    <source>
        <dbReference type="SAM" id="MobiDB-lite"/>
    </source>
</evidence>
<dbReference type="InterPro" id="IPR054491">
    <property type="entry name" value="MGH1-like_GH"/>
</dbReference>
<comment type="caution">
    <text evidence="4">The sequence shown here is derived from an EMBL/GenBank/DDBJ whole genome shotgun (WGS) entry which is preliminary data.</text>
</comment>
<sequence length="676" mass="74636">MTAQEAPAAPTAPPPPPATTSNLQVSARSLLESSIHTITFPVTQRQFTFSTPCAGLDPTSNENILESTASLISARTLSKLGRADLSWKYLKTLFGSQGSNGFMPKFVFLNETYALGIDDMTYFIGPYPGPKLFHSSSKGCLPPSDNINVWSSNTIMASPYHATTILEIFYLSNQTSADVDNLHMFYGKLHAWHSFLHDQVIPKCIENDLITETMPHTYLPCMAVHHPWETEVDMKSPIWKIAMSKLTELVASKGWHPSFEITDAVKTSFDYPGDELYESLLFLLDCLSGKSDDDVPQSDTPRDHNIQSTCPFSMIDVGFTAAFSKADRDLRQIQQILMDKNRISHPSQKEAELAESRTRISTQMLHALWNEDSGTFLNRVVNLRMNANGTYSSNETMALDLPVAYNFMALWEPLSNATMVERMATQILQRSGKFSFACGEFPLWAVGECAESYDSGLNGFSPIFPLLNYRVSSGLKRNNDIGLGKFIESSTLNLICGGTNSDESNLTHCSEKLLFSSAFNASNHLPLGTEACGLTSYLTASIVLDLLIPDKPFRYDSEPPISSSSVIFLIAVEMVLAIGIGLNCLILSLNLVRRANVDEEGDAFFHITTEQHPSREQELLYHSPQPLPLRDSSATASFDEAYRRSSGSSVWARSYGVISGLNPINAVREVLAGNTS</sequence>
<dbReference type="EMBL" id="JABMIG020000098">
    <property type="protein sequence ID" value="KAL3792799.1"/>
    <property type="molecule type" value="Genomic_DNA"/>
</dbReference>
<evidence type="ECO:0000256" key="2">
    <source>
        <dbReference type="SAM" id="Phobius"/>
    </source>
</evidence>
<organism evidence="4 5">
    <name type="scientific">Cyclotella cryptica</name>
    <dbReference type="NCBI Taxonomy" id="29204"/>
    <lineage>
        <taxon>Eukaryota</taxon>
        <taxon>Sar</taxon>
        <taxon>Stramenopiles</taxon>
        <taxon>Ochrophyta</taxon>
        <taxon>Bacillariophyta</taxon>
        <taxon>Coscinodiscophyceae</taxon>
        <taxon>Thalassiosirophycidae</taxon>
        <taxon>Stephanodiscales</taxon>
        <taxon>Stephanodiscaceae</taxon>
        <taxon>Cyclotella</taxon>
    </lineage>
</organism>
<accession>A0ABD3PYI7</accession>
<keyword evidence="2" id="KW-1133">Transmembrane helix</keyword>
<protein>
    <recommendedName>
        <fullName evidence="3">Mannosylglycerate hydrolase MGH1-like glycoside hydrolase domain-containing protein</fullName>
    </recommendedName>
</protein>
<dbReference type="SUPFAM" id="SSF48208">
    <property type="entry name" value="Six-hairpin glycosidases"/>
    <property type="match status" value="1"/>
</dbReference>
<dbReference type="Pfam" id="PF22422">
    <property type="entry name" value="MGH1-like_GH"/>
    <property type="match status" value="1"/>
</dbReference>
<dbReference type="AlphaFoldDB" id="A0ABD3PYI7"/>
<name>A0ABD3PYI7_9STRA</name>
<keyword evidence="2" id="KW-0472">Membrane</keyword>
<proteinExistence type="predicted"/>
<feature type="region of interest" description="Disordered" evidence="1">
    <location>
        <begin position="1"/>
        <end position="22"/>
    </location>
</feature>
<evidence type="ECO:0000313" key="4">
    <source>
        <dbReference type="EMBL" id="KAL3792799.1"/>
    </source>
</evidence>
<dbReference type="InterPro" id="IPR008928">
    <property type="entry name" value="6-hairpin_glycosidase_sf"/>
</dbReference>
<reference evidence="4 5" key="1">
    <citation type="journal article" date="2020" name="G3 (Bethesda)">
        <title>Improved Reference Genome for Cyclotella cryptica CCMP332, a Model for Cell Wall Morphogenesis, Salinity Adaptation, and Lipid Production in Diatoms (Bacillariophyta).</title>
        <authorList>
            <person name="Roberts W.R."/>
            <person name="Downey K.M."/>
            <person name="Ruck E.C."/>
            <person name="Traller J.C."/>
            <person name="Alverson A.J."/>
        </authorList>
    </citation>
    <scope>NUCLEOTIDE SEQUENCE [LARGE SCALE GENOMIC DNA]</scope>
    <source>
        <strain evidence="4 5">CCMP332</strain>
    </source>
</reference>
<keyword evidence="2" id="KW-0812">Transmembrane</keyword>
<dbReference type="Gene3D" id="1.50.10.10">
    <property type="match status" value="1"/>
</dbReference>
<gene>
    <name evidence="4" type="ORF">HJC23_002606</name>
</gene>
<dbReference type="Proteomes" id="UP001516023">
    <property type="component" value="Unassembled WGS sequence"/>
</dbReference>